<reference evidence="3" key="1">
    <citation type="submission" date="2021-02" db="EMBL/GenBank/DDBJ databases">
        <title>Genome sequence Cadophora malorum strain M34.</title>
        <authorList>
            <person name="Stefanovic E."/>
            <person name="Vu D."/>
            <person name="Scully C."/>
            <person name="Dijksterhuis J."/>
            <person name="Roader J."/>
            <person name="Houbraken J."/>
        </authorList>
    </citation>
    <scope>NUCLEOTIDE SEQUENCE</scope>
    <source>
        <strain evidence="3">M34</strain>
    </source>
</reference>
<evidence type="ECO:0000313" key="3">
    <source>
        <dbReference type="EMBL" id="KAG4425055.1"/>
    </source>
</evidence>
<feature type="signal peptide" evidence="1">
    <location>
        <begin position="1"/>
        <end position="21"/>
    </location>
</feature>
<dbReference type="CDD" id="cd00118">
    <property type="entry name" value="LysM"/>
    <property type="match status" value="1"/>
</dbReference>
<keyword evidence="4" id="KW-1185">Reference proteome</keyword>
<dbReference type="InterPro" id="IPR018392">
    <property type="entry name" value="LysM"/>
</dbReference>
<feature type="domain" description="LysM" evidence="2">
    <location>
        <begin position="115"/>
        <end position="157"/>
    </location>
</feature>
<proteinExistence type="predicted"/>
<evidence type="ECO:0000259" key="2">
    <source>
        <dbReference type="Pfam" id="PF01476"/>
    </source>
</evidence>
<sequence>MISKVSIALALVGTVVVSAQATNDTCDTSLLNTTSSTYYVGTANKTIYDIAVEVNRGVCDIGRANLMVDVSVVPNIGQTFIIPGEVCTPDWTTCLVSSPGPNDCLMGGPRLYYTVNGDTLWKIASRLNMTLSSLSASISPSIGANDTLSAGQFVKVPLCYPSACDIEPFTFTGGVYKDLAEEYGSTVGQIMMLSPTYNYSSYELDGRSPPSISLAKNCRLLASNYTILS</sequence>
<name>A0A8H7WHN1_9HELO</name>
<dbReference type="OrthoDB" id="2107166at2759"/>
<keyword evidence="1" id="KW-0732">Signal</keyword>
<dbReference type="Gene3D" id="3.10.350.10">
    <property type="entry name" value="LysM domain"/>
    <property type="match status" value="1"/>
</dbReference>
<dbReference type="Pfam" id="PF01476">
    <property type="entry name" value="LysM"/>
    <property type="match status" value="1"/>
</dbReference>
<comment type="caution">
    <text evidence="3">The sequence shown here is derived from an EMBL/GenBank/DDBJ whole genome shotgun (WGS) entry which is preliminary data.</text>
</comment>
<organism evidence="3 4">
    <name type="scientific">Cadophora malorum</name>
    <dbReference type="NCBI Taxonomy" id="108018"/>
    <lineage>
        <taxon>Eukaryota</taxon>
        <taxon>Fungi</taxon>
        <taxon>Dikarya</taxon>
        <taxon>Ascomycota</taxon>
        <taxon>Pezizomycotina</taxon>
        <taxon>Leotiomycetes</taxon>
        <taxon>Helotiales</taxon>
        <taxon>Ploettnerulaceae</taxon>
        <taxon>Cadophora</taxon>
    </lineage>
</organism>
<dbReference type="Proteomes" id="UP000664132">
    <property type="component" value="Unassembled WGS sequence"/>
</dbReference>
<gene>
    <name evidence="3" type="ORF">IFR04_001825</name>
</gene>
<protein>
    <recommendedName>
        <fullName evidence="2">LysM domain-containing protein</fullName>
    </recommendedName>
</protein>
<accession>A0A8H7WHN1</accession>
<dbReference type="AlphaFoldDB" id="A0A8H7WHN1"/>
<evidence type="ECO:0000256" key="1">
    <source>
        <dbReference type="SAM" id="SignalP"/>
    </source>
</evidence>
<evidence type="ECO:0000313" key="4">
    <source>
        <dbReference type="Proteomes" id="UP000664132"/>
    </source>
</evidence>
<dbReference type="InterPro" id="IPR036779">
    <property type="entry name" value="LysM_dom_sf"/>
</dbReference>
<dbReference type="EMBL" id="JAFJYH010000014">
    <property type="protein sequence ID" value="KAG4425055.1"/>
    <property type="molecule type" value="Genomic_DNA"/>
</dbReference>
<feature type="chain" id="PRO_5034198009" description="LysM domain-containing protein" evidence="1">
    <location>
        <begin position="22"/>
        <end position="229"/>
    </location>
</feature>
<dbReference type="SUPFAM" id="SSF54106">
    <property type="entry name" value="LysM domain"/>
    <property type="match status" value="1"/>
</dbReference>